<dbReference type="GO" id="GO:0052621">
    <property type="term" value="F:diguanylate cyclase activity"/>
    <property type="evidence" value="ECO:0007669"/>
    <property type="project" value="UniProtKB-EC"/>
</dbReference>
<keyword evidence="8" id="KW-1185">Reference proteome</keyword>
<dbReference type="NCBIfam" id="TIGR00254">
    <property type="entry name" value="GGDEF"/>
    <property type="match status" value="1"/>
</dbReference>
<dbReference type="Pfam" id="PF00990">
    <property type="entry name" value="GGDEF"/>
    <property type="match status" value="1"/>
</dbReference>
<dbReference type="SUPFAM" id="SSF48452">
    <property type="entry name" value="TPR-like"/>
    <property type="match status" value="2"/>
</dbReference>
<dbReference type="Gene3D" id="1.25.40.10">
    <property type="entry name" value="Tetratricopeptide repeat domain"/>
    <property type="match status" value="2"/>
</dbReference>
<dbReference type="PANTHER" id="PTHR45138:SF9">
    <property type="entry name" value="DIGUANYLATE CYCLASE DGCM-RELATED"/>
    <property type="match status" value="1"/>
</dbReference>
<name>A0ABV9LXM5_9ALTE</name>
<dbReference type="InterPro" id="IPR050469">
    <property type="entry name" value="Diguanylate_Cyclase"/>
</dbReference>
<evidence type="ECO:0000313" key="7">
    <source>
        <dbReference type="EMBL" id="MFC4701306.1"/>
    </source>
</evidence>
<protein>
    <recommendedName>
        <fullName evidence="1">diguanylate cyclase</fullName>
        <ecNumber evidence="1">2.7.7.65</ecNumber>
    </recommendedName>
</protein>
<dbReference type="InterPro" id="IPR000160">
    <property type="entry name" value="GGDEF_dom"/>
</dbReference>
<organism evidence="7 8">
    <name type="scientific">Glaciecola siphonariae</name>
    <dbReference type="NCBI Taxonomy" id="521012"/>
    <lineage>
        <taxon>Bacteria</taxon>
        <taxon>Pseudomonadati</taxon>
        <taxon>Pseudomonadota</taxon>
        <taxon>Gammaproteobacteria</taxon>
        <taxon>Alteromonadales</taxon>
        <taxon>Alteromonadaceae</taxon>
        <taxon>Glaciecola</taxon>
    </lineage>
</organism>
<dbReference type="PROSITE" id="PS50887">
    <property type="entry name" value="GGDEF"/>
    <property type="match status" value="1"/>
</dbReference>
<dbReference type="SUPFAM" id="SSF55073">
    <property type="entry name" value="Nucleotide cyclase"/>
    <property type="match status" value="1"/>
</dbReference>
<dbReference type="SMART" id="SM00028">
    <property type="entry name" value="TPR"/>
    <property type="match status" value="4"/>
</dbReference>
<comment type="caution">
    <text evidence="7">The sequence shown here is derived from an EMBL/GenBank/DDBJ whole genome shotgun (WGS) entry which is preliminary data.</text>
</comment>
<dbReference type="Proteomes" id="UP001595897">
    <property type="component" value="Unassembled WGS sequence"/>
</dbReference>
<keyword evidence="4" id="KW-0472">Membrane</keyword>
<dbReference type="PANTHER" id="PTHR45138">
    <property type="entry name" value="REGULATORY COMPONENTS OF SENSORY TRANSDUCTION SYSTEM"/>
    <property type="match status" value="1"/>
</dbReference>
<sequence length="667" mass="75197">MTAPSTAATAVSCTLKALALRASASFLPLIALMVLATTGAAIAQTQTHVDEQSPANALTQNFQSEEAVINGLARLTENGELPPEQIVKRLTALQALSEQNSWQQAYLEVTLEKANFLFNIDAKTEAKNTLESLLTKVDIESVNNSVLVQAKIQMLELSISDALGEVMQNENKREALLNLAPLIEDNGVLGDMYLALAHSHFDAENFIDAIELLKLAYDKFEIIENNLGLGSVLSTLGNINIALGNTEEGLKSFEQAIGFARRANNTYTESIIQYNIATAYYDLEDYQAAEQSIEQTLVMNKALNDEIGVAWSESLRARIFLRQGRWQASADVTEKIVPIFYDAGLHLMHVQSLIDLTHAYIELGKLEQAQTTLDQANEYRIKLNLNNINQRYKRQQSKLAFAKENYQEAYTLLEEVIDIQADEFRKAEVEQIQRYKIEFDSDLKDRQNEALQRENALNVELISQQKQLEQVWLALSIASLLLFAILAYILFKQIQKRNRYKELAHIDLLTKAPNRRSILYMAKQKFETADKNGFCIALLDIDNFKQINDTYGHEVGDEVLIAFAKACEQAIRHHDKFGRYGGEEWLLAFDAARAESMQDVFERIRAKLQLLIPSCVPDSLEITFSMGVANYSADTDKNLNQMIVRADNLLYQAKHQGKDQLVIDLQQ</sequence>
<dbReference type="Gene3D" id="3.30.70.270">
    <property type="match status" value="1"/>
</dbReference>
<comment type="catalytic activity">
    <reaction evidence="2">
        <text>2 GTP = 3',3'-c-di-GMP + 2 diphosphate</text>
        <dbReference type="Rhea" id="RHEA:24898"/>
        <dbReference type="ChEBI" id="CHEBI:33019"/>
        <dbReference type="ChEBI" id="CHEBI:37565"/>
        <dbReference type="ChEBI" id="CHEBI:58805"/>
        <dbReference type="EC" id="2.7.7.65"/>
    </reaction>
</comment>
<evidence type="ECO:0000256" key="2">
    <source>
        <dbReference type="ARBA" id="ARBA00034247"/>
    </source>
</evidence>
<dbReference type="InterPro" id="IPR043128">
    <property type="entry name" value="Rev_trsase/Diguanyl_cyclase"/>
</dbReference>
<feature type="chain" id="PRO_5046831636" description="diguanylate cyclase" evidence="5">
    <location>
        <begin position="44"/>
        <end position="667"/>
    </location>
</feature>
<feature type="coiled-coil region" evidence="3">
    <location>
        <begin position="366"/>
        <end position="405"/>
    </location>
</feature>
<dbReference type="RefSeq" id="WP_382409667.1">
    <property type="nucleotide sequence ID" value="NZ_JBHSGU010000009.1"/>
</dbReference>
<evidence type="ECO:0000256" key="5">
    <source>
        <dbReference type="SAM" id="SignalP"/>
    </source>
</evidence>
<keyword evidence="4" id="KW-0812">Transmembrane</keyword>
<keyword evidence="4" id="KW-1133">Transmembrane helix</keyword>
<dbReference type="InterPro" id="IPR011990">
    <property type="entry name" value="TPR-like_helical_dom_sf"/>
</dbReference>
<keyword evidence="7" id="KW-0808">Transferase</keyword>
<gene>
    <name evidence="7" type="ORF">ACFO4O_14140</name>
</gene>
<dbReference type="EC" id="2.7.7.65" evidence="1"/>
<dbReference type="EMBL" id="JBHSGU010000009">
    <property type="protein sequence ID" value="MFC4701306.1"/>
    <property type="molecule type" value="Genomic_DNA"/>
</dbReference>
<evidence type="ECO:0000256" key="3">
    <source>
        <dbReference type="SAM" id="Coils"/>
    </source>
</evidence>
<dbReference type="SMART" id="SM00267">
    <property type="entry name" value="GGDEF"/>
    <property type="match status" value="1"/>
</dbReference>
<proteinExistence type="predicted"/>
<keyword evidence="5" id="KW-0732">Signal</keyword>
<accession>A0ABV9LXM5</accession>
<evidence type="ECO:0000313" key="8">
    <source>
        <dbReference type="Proteomes" id="UP001595897"/>
    </source>
</evidence>
<evidence type="ECO:0000259" key="6">
    <source>
        <dbReference type="PROSITE" id="PS50887"/>
    </source>
</evidence>
<feature type="signal peptide" evidence="5">
    <location>
        <begin position="1"/>
        <end position="43"/>
    </location>
</feature>
<evidence type="ECO:0000256" key="4">
    <source>
        <dbReference type="SAM" id="Phobius"/>
    </source>
</evidence>
<dbReference type="CDD" id="cd01949">
    <property type="entry name" value="GGDEF"/>
    <property type="match status" value="1"/>
</dbReference>
<dbReference type="InterPro" id="IPR019734">
    <property type="entry name" value="TPR_rpt"/>
</dbReference>
<dbReference type="InterPro" id="IPR029787">
    <property type="entry name" value="Nucleotide_cyclase"/>
</dbReference>
<evidence type="ECO:0000256" key="1">
    <source>
        <dbReference type="ARBA" id="ARBA00012528"/>
    </source>
</evidence>
<keyword evidence="3" id="KW-0175">Coiled coil</keyword>
<feature type="domain" description="GGDEF" evidence="6">
    <location>
        <begin position="532"/>
        <end position="666"/>
    </location>
</feature>
<reference evidence="8" key="1">
    <citation type="journal article" date="2019" name="Int. J. Syst. Evol. Microbiol.">
        <title>The Global Catalogue of Microorganisms (GCM) 10K type strain sequencing project: providing services to taxonomists for standard genome sequencing and annotation.</title>
        <authorList>
            <consortium name="The Broad Institute Genomics Platform"/>
            <consortium name="The Broad Institute Genome Sequencing Center for Infectious Disease"/>
            <person name="Wu L."/>
            <person name="Ma J."/>
        </authorList>
    </citation>
    <scope>NUCLEOTIDE SEQUENCE [LARGE SCALE GENOMIC DNA]</scope>
    <source>
        <strain evidence="8">KACC 12507</strain>
    </source>
</reference>
<keyword evidence="7" id="KW-0548">Nucleotidyltransferase</keyword>
<dbReference type="Pfam" id="PF13181">
    <property type="entry name" value="TPR_8"/>
    <property type="match status" value="2"/>
</dbReference>
<feature type="transmembrane region" description="Helical" evidence="4">
    <location>
        <begin position="471"/>
        <end position="491"/>
    </location>
</feature>